<dbReference type="Pfam" id="PF00445">
    <property type="entry name" value="Ribonuclease_T2"/>
    <property type="match status" value="1"/>
</dbReference>
<reference evidence="3 4" key="1">
    <citation type="submission" date="2016-05" db="EMBL/GenBank/DDBJ databases">
        <title>Genome sequencing of Acetobacter pasteurianus strain SRCM100623.</title>
        <authorList>
            <person name="Song Y.R."/>
        </authorList>
    </citation>
    <scope>NUCLEOTIDE SEQUENCE [LARGE SCALE GENOMIC DNA]</scope>
    <source>
        <strain evidence="3 4">SRCM100623</strain>
    </source>
</reference>
<dbReference type="EMBL" id="LYUD01000106">
    <property type="protein sequence ID" value="OAZ72062.1"/>
    <property type="molecule type" value="Genomic_DNA"/>
</dbReference>
<dbReference type="SUPFAM" id="SSF55895">
    <property type="entry name" value="Ribonuclease Rh-like"/>
    <property type="match status" value="1"/>
</dbReference>
<dbReference type="RefSeq" id="WP_003630405.1">
    <property type="nucleotide sequence ID" value="NZ_LYUD01000106.1"/>
</dbReference>
<evidence type="ECO:0000313" key="3">
    <source>
        <dbReference type="EMBL" id="OAZ72062.1"/>
    </source>
</evidence>
<dbReference type="GO" id="GO:0033897">
    <property type="term" value="F:ribonuclease T2 activity"/>
    <property type="evidence" value="ECO:0007669"/>
    <property type="project" value="InterPro"/>
</dbReference>
<dbReference type="OrthoDB" id="4720638at2"/>
<dbReference type="InterPro" id="IPR036430">
    <property type="entry name" value="RNase_T2-like_sf"/>
</dbReference>
<dbReference type="PANTHER" id="PTHR11240">
    <property type="entry name" value="RIBONUCLEASE T2"/>
    <property type="match status" value="1"/>
</dbReference>
<evidence type="ECO:0000256" key="1">
    <source>
        <dbReference type="ARBA" id="ARBA00007469"/>
    </source>
</evidence>
<gene>
    <name evidence="3" type="ORF">SRCM100623_01989</name>
</gene>
<accession>A0A1A0DBR4</accession>
<dbReference type="Proteomes" id="UP000093796">
    <property type="component" value="Unassembled WGS sequence"/>
</dbReference>
<dbReference type="InterPro" id="IPR001568">
    <property type="entry name" value="RNase_T2-like"/>
</dbReference>
<comment type="similarity">
    <text evidence="1 2">Belongs to the RNase T2 family.</text>
</comment>
<dbReference type="GO" id="GO:0003723">
    <property type="term" value="F:RNA binding"/>
    <property type="evidence" value="ECO:0007669"/>
    <property type="project" value="InterPro"/>
</dbReference>
<comment type="caution">
    <text evidence="3">The sequence shown here is derived from an EMBL/GenBank/DDBJ whole genome shotgun (WGS) entry which is preliminary data.</text>
</comment>
<proteinExistence type="inferred from homology"/>
<name>A0A1A0DBR4_ACEPA</name>
<dbReference type="Gene3D" id="3.90.730.10">
    <property type="entry name" value="Ribonuclease T2-like"/>
    <property type="match status" value="1"/>
</dbReference>
<dbReference type="GO" id="GO:0006401">
    <property type="term" value="P:RNA catabolic process"/>
    <property type="evidence" value="ECO:0007669"/>
    <property type="project" value="TreeGrafter"/>
</dbReference>
<dbReference type="GO" id="GO:0016787">
    <property type="term" value="F:hydrolase activity"/>
    <property type="evidence" value="ECO:0007669"/>
    <property type="project" value="UniProtKB-KW"/>
</dbReference>
<evidence type="ECO:0000313" key="4">
    <source>
        <dbReference type="Proteomes" id="UP000093796"/>
    </source>
</evidence>
<dbReference type="PROSITE" id="PS51257">
    <property type="entry name" value="PROKAR_LIPOPROTEIN"/>
    <property type="match status" value="1"/>
</dbReference>
<protein>
    <submittedName>
        <fullName evidence="3">Enterobacter ribonuclease</fullName>
        <ecNumber evidence="3">3.1.27.6</ecNumber>
    </submittedName>
</protein>
<dbReference type="PANTHER" id="PTHR11240:SF22">
    <property type="entry name" value="RIBONUCLEASE T2"/>
    <property type="match status" value="1"/>
</dbReference>
<dbReference type="eggNOG" id="COG3719">
    <property type="taxonomic scope" value="Bacteria"/>
</dbReference>
<dbReference type="PATRIC" id="fig|438.15.peg.2213"/>
<dbReference type="AlphaFoldDB" id="A0A1A0DBR4"/>
<evidence type="ECO:0000256" key="2">
    <source>
        <dbReference type="RuleBase" id="RU004328"/>
    </source>
</evidence>
<keyword evidence="3" id="KW-0378">Hydrolase</keyword>
<sequence length="276" mass="29944">MSCRLPALPFLLLLALAGCAQHSLPITAQAPAPLTIQAPYHGDFKHYTLALTWQPGFCLLHGQNTCKPDQPQTPLIGLHGLWASRPSDLIKNHQDVTIWWKKGCSIYADAAPAPTVPALSSGLSTRLSSVVAHLPSDLVAHEYTKHASCFGMNAEQFFTVAATLRDRFAALPVSTQITAKAGQVISKSELQALIQTDTGPLPEKGLQFQCNKDSTGRMVLAQLWFTLKPEKLGEFPHASSFISSPWEQDNCPTHFLLPNWDTIKGTASSTPTKAAP</sequence>
<organism evidence="3 4">
    <name type="scientific">Acetobacter pasteurianus</name>
    <name type="common">Acetobacter turbidans</name>
    <dbReference type="NCBI Taxonomy" id="438"/>
    <lineage>
        <taxon>Bacteria</taxon>
        <taxon>Pseudomonadati</taxon>
        <taxon>Pseudomonadota</taxon>
        <taxon>Alphaproteobacteria</taxon>
        <taxon>Acetobacterales</taxon>
        <taxon>Acetobacteraceae</taxon>
        <taxon>Acetobacter</taxon>
    </lineage>
</organism>
<dbReference type="EC" id="3.1.27.6" evidence="3"/>